<gene>
    <name evidence="2" type="primary">LOC108620479</name>
</gene>
<dbReference type="GeneID" id="108620479"/>
<sequence>MEIERDGKTGSLSIGHRQYIEDLLKDYGMQDCKPSATPLEIGFQARWDDVDCGQVDKTRYQSLITSLLYLALTTRPDIIHSVAKLAQRNADPHKEHEVAAKRVLRYLKGTSDLRLHYNKTGVPIHCFVDFIFRLPALQRICLCSFSL</sequence>
<dbReference type="PANTHER" id="PTHR11439:SF440">
    <property type="entry name" value="INTEGRASE CATALYTIC DOMAIN-CONTAINING PROTEIN"/>
    <property type="match status" value="1"/>
</dbReference>
<organism evidence="1 2">
    <name type="scientific">Drosophila arizonae</name>
    <name type="common">Fruit fly</name>
    <dbReference type="NCBI Taxonomy" id="7263"/>
    <lineage>
        <taxon>Eukaryota</taxon>
        <taxon>Metazoa</taxon>
        <taxon>Ecdysozoa</taxon>
        <taxon>Arthropoda</taxon>
        <taxon>Hexapoda</taxon>
        <taxon>Insecta</taxon>
        <taxon>Pterygota</taxon>
        <taxon>Neoptera</taxon>
        <taxon>Endopterygota</taxon>
        <taxon>Diptera</taxon>
        <taxon>Brachycera</taxon>
        <taxon>Muscomorpha</taxon>
        <taxon>Ephydroidea</taxon>
        <taxon>Drosophilidae</taxon>
        <taxon>Drosophila</taxon>
    </lineage>
</organism>
<dbReference type="Proteomes" id="UP000694904">
    <property type="component" value="Unplaced"/>
</dbReference>
<evidence type="ECO:0000313" key="1">
    <source>
        <dbReference type="Proteomes" id="UP000694904"/>
    </source>
</evidence>
<protein>
    <submittedName>
        <fullName evidence="2">Uncharacterized mitochondrial protein AtMg00810-like</fullName>
    </submittedName>
</protein>
<evidence type="ECO:0000313" key="2">
    <source>
        <dbReference type="RefSeq" id="XP_017872869.1"/>
    </source>
</evidence>
<proteinExistence type="predicted"/>
<reference evidence="2" key="1">
    <citation type="submission" date="2025-08" db="UniProtKB">
        <authorList>
            <consortium name="RefSeq"/>
        </authorList>
    </citation>
    <scope>IDENTIFICATION</scope>
    <source>
        <tissue evidence="2">Whole organism</tissue>
    </source>
</reference>
<name>A0ABM1Q083_DROAR</name>
<dbReference type="PANTHER" id="PTHR11439">
    <property type="entry name" value="GAG-POL-RELATED RETROTRANSPOSON"/>
    <property type="match status" value="1"/>
</dbReference>
<keyword evidence="1" id="KW-1185">Reference proteome</keyword>
<accession>A0ABM1Q083</accession>
<dbReference type="RefSeq" id="XP_017872869.1">
    <property type="nucleotide sequence ID" value="XM_018017380.1"/>
</dbReference>